<comment type="subcellular location">
    <subcellularLocation>
        <location evidence="1">Nucleus</location>
    </subcellularLocation>
</comment>
<dbReference type="SUPFAM" id="SSF48452">
    <property type="entry name" value="TPR-like"/>
    <property type="match status" value="2"/>
</dbReference>
<dbReference type="InterPro" id="IPR045075">
    <property type="entry name" value="Syf1-like"/>
</dbReference>
<dbReference type="PANTHER" id="PTHR11246:SF3">
    <property type="entry name" value="CROOKED NECK-LIKE PROTEIN 1"/>
    <property type="match status" value="1"/>
</dbReference>
<keyword evidence="6" id="KW-0539">Nucleus</keyword>
<dbReference type="GO" id="GO:0000974">
    <property type="term" value="C:Prp19 complex"/>
    <property type="evidence" value="ECO:0007669"/>
    <property type="project" value="TreeGrafter"/>
</dbReference>
<organism evidence="9">
    <name type="scientific">Timema monikensis</name>
    <dbReference type="NCBI Taxonomy" id="170555"/>
    <lineage>
        <taxon>Eukaryota</taxon>
        <taxon>Metazoa</taxon>
        <taxon>Ecdysozoa</taxon>
        <taxon>Arthropoda</taxon>
        <taxon>Hexapoda</taxon>
        <taxon>Insecta</taxon>
        <taxon>Pterygota</taxon>
        <taxon>Neoptera</taxon>
        <taxon>Polyneoptera</taxon>
        <taxon>Phasmatodea</taxon>
        <taxon>Timematodea</taxon>
        <taxon>Timematoidea</taxon>
        <taxon>Timematidae</taxon>
        <taxon>Timema</taxon>
    </lineage>
</organism>
<evidence type="ECO:0000256" key="7">
    <source>
        <dbReference type="SAM" id="MobiDB-lite"/>
    </source>
</evidence>
<dbReference type="Pfam" id="PF23231">
    <property type="entry name" value="HAT_Syf1_CNRKL1_C"/>
    <property type="match status" value="1"/>
</dbReference>
<feature type="compositionally biased region" description="Acidic residues" evidence="7">
    <location>
        <begin position="285"/>
        <end position="298"/>
    </location>
</feature>
<dbReference type="AlphaFoldDB" id="A0A7R9HHH7"/>
<sequence length="304" mass="35397">MWPPKVCVGMALGMCPKDKLYRGYIDLEIQLREFDRCRILYEKFLEFGPENCVTWMRFAELETLLGDTDRARAIYELAVNQPRLDMPELLWKAYIDFEVSLGESKKAKKNYECLLERTLHVKDSTEIRTSISPSSAVELNTPRALANYATEAVDLQDLLYVSQVWMSYAQFELASADESNVELARRVYERANLSLRGANEKEERVLLLEAWREFETQHGDESSLNNVIKKMPRRVKKRQRVQADDGTEEGWEEFFDYIFPEDEATKPNLKLLEMAKAWKKQQQTNDEEKEGEDDDDDSNSSSES</sequence>
<evidence type="ECO:0000256" key="5">
    <source>
        <dbReference type="ARBA" id="ARBA00023187"/>
    </source>
</evidence>
<feature type="domain" description="Pre-mRNA-splicing factor Syf1/CRNKL1-like C-terminal HAT-repeats" evidence="8">
    <location>
        <begin position="19"/>
        <end position="109"/>
    </location>
</feature>
<keyword evidence="5" id="KW-0508">mRNA splicing</keyword>
<gene>
    <name evidence="9" type="ORF">TMSB3V08_LOCUS35</name>
</gene>
<dbReference type="InterPro" id="IPR003107">
    <property type="entry name" value="HAT"/>
</dbReference>
<comment type="similarity">
    <text evidence="2">Belongs to the crooked-neck family.</text>
</comment>
<keyword evidence="3" id="KW-0507">mRNA processing</keyword>
<feature type="region of interest" description="Disordered" evidence="7">
    <location>
        <begin position="278"/>
        <end position="304"/>
    </location>
</feature>
<dbReference type="GO" id="GO:0071011">
    <property type="term" value="C:precatalytic spliceosome"/>
    <property type="evidence" value="ECO:0007669"/>
    <property type="project" value="TreeGrafter"/>
</dbReference>
<name>A0A7R9HHH7_9NEOP</name>
<evidence type="ECO:0000256" key="1">
    <source>
        <dbReference type="ARBA" id="ARBA00004123"/>
    </source>
</evidence>
<reference evidence="9" key="1">
    <citation type="submission" date="2020-11" db="EMBL/GenBank/DDBJ databases">
        <authorList>
            <person name="Tran Van P."/>
        </authorList>
    </citation>
    <scope>NUCLEOTIDE SEQUENCE</scope>
</reference>
<evidence type="ECO:0000256" key="3">
    <source>
        <dbReference type="ARBA" id="ARBA00022664"/>
    </source>
</evidence>
<protein>
    <recommendedName>
        <fullName evidence="8">Pre-mRNA-splicing factor Syf1/CRNKL1-like C-terminal HAT-repeats domain-containing protein</fullName>
    </recommendedName>
</protein>
<evidence type="ECO:0000313" key="9">
    <source>
        <dbReference type="EMBL" id="CAD7423039.1"/>
    </source>
</evidence>
<dbReference type="InterPro" id="IPR011990">
    <property type="entry name" value="TPR-like_helical_dom_sf"/>
</dbReference>
<dbReference type="Gene3D" id="1.25.40.10">
    <property type="entry name" value="Tetratricopeptide repeat domain"/>
    <property type="match status" value="2"/>
</dbReference>
<dbReference type="GO" id="GO:0071007">
    <property type="term" value="C:U2-type catalytic step 2 spliceosome"/>
    <property type="evidence" value="ECO:0007669"/>
    <property type="project" value="TreeGrafter"/>
</dbReference>
<evidence type="ECO:0000256" key="4">
    <source>
        <dbReference type="ARBA" id="ARBA00022737"/>
    </source>
</evidence>
<accession>A0A7R9HHH7</accession>
<evidence type="ECO:0000256" key="2">
    <source>
        <dbReference type="ARBA" id="ARBA00008644"/>
    </source>
</evidence>
<keyword evidence="4" id="KW-0677">Repeat</keyword>
<dbReference type="SMART" id="SM00386">
    <property type="entry name" value="HAT"/>
    <property type="match status" value="2"/>
</dbReference>
<dbReference type="EMBL" id="OB792638">
    <property type="protein sequence ID" value="CAD7423039.1"/>
    <property type="molecule type" value="Genomic_DNA"/>
</dbReference>
<dbReference type="GO" id="GO:0071014">
    <property type="term" value="C:post-mRNA release spliceosomal complex"/>
    <property type="evidence" value="ECO:0007669"/>
    <property type="project" value="TreeGrafter"/>
</dbReference>
<dbReference type="GO" id="GO:0000245">
    <property type="term" value="P:spliceosomal complex assembly"/>
    <property type="evidence" value="ECO:0007669"/>
    <property type="project" value="TreeGrafter"/>
</dbReference>
<proteinExistence type="inferred from homology"/>
<evidence type="ECO:0000256" key="6">
    <source>
        <dbReference type="ARBA" id="ARBA00023242"/>
    </source>
</evidence>
<evidence type="ECO:0000259" key="8">
    <source>
        <dbReference type="Pfam" id="PF23231"/>
    </source>
</evidence>
<dbReference type="InterPro" id="IPR055430">
    <property type="entry name" value="HAT_Syf1_CNRKL1_C"/>
</dbReference>
<dbReference type="PANTHER" id="PTHR11246">
    <property type="entry name" value="PRE-MRNA SPLICING FACTOR"/>
    <property type="match status" value="1"/>
</dbReference>